<organism evidence="1 2">
    <name type="scientific">Merdimonas faecis</name>
    <dbReference type="NCBI Taxonomy" id="1653435"/>
    <lineage>
        <taxon>Bacteria</taxon>
        <taxon>Bacillati</taxon>
        <taxon>Bacillota</taxon>
        <taxon>Clostridia</taxon>
        <taxon>Lachnospirales</taxon>
        <taxon>Lachnospiraceae</taxon>
        <taxon>Merdimonas</taxon>
    </lineage>
</organism>
<evidence type="ECO:0000313" key="2">
    <source>
        <dbReference type="Proteomes" id="UP000813420"/>
    </source>
</evidence>
<evidence type="ECO:0000313" key="1">
    <source>
        <dbReference type="EMBL" id="HJH50109.1"/>
    </source>
</evidence>
<sequence>MFPTEGYDLSRITVYSLDVSNASEAEWEEMWEKLYDESFAAQLPGWLEERSAAKMEIDLTD</sequence>
<reference evidence="1" key="1">
    <citation type="journal article" date="2021" name="PeerJ">
        <title>Extensive microbial diversity within the chicken gut microbiome revealed by metagenomics and culture.</title>
        <authorList>
            <person name="Gilroy R."/>
            <person name="Ravi A."/>
            <person name="Getino M."/>
            <person name="Pursley I."/>
            <person name="Horton D.L."/>
            <person name="Alikhan N.F."/>
            <person name="Baker D."/>
            <person name="Gharbi K."/>
            <person name="Hall N."/>
            <person name="Watson M."/>
            <person name="Adriaenssens E.M."/>
            <person name="Foster-Nyarko E."/>
            <person name="Jarju S."/>
            <person name="Secka A."/>
            <person name="Antonio M."/>
            <person name="Oren A."/>
            <person name="Chaudhuri R.R."/>
            <person name="La Ragione R."/>
            <person name="Hildebrand F."/>
            <person name="Pallen M.J."/>
        </authorList>
    </citation>
    <scope>NUCLEOTIDE SEQUENCE</scope>
    <source>
        <strain evidence="1">USAMLcec4-12693</strain>
    </source>
</reference>
<proteinExistence type="predicted"/>
<gene>
    <name evidence="1" type="ORF">K8V39_07590</name>
</gene>
<protein>
    <submittedName>
        <fullName evidence="1">Uncharacterized protein</fullName>
    </submittedName>
</protein>
<dbReference type="RefSeq" id="WP_277272197.1">
    <property type="nucleotide sequence ID" value="NZ_DYXE01000067.1"/>
</dbReference>
<dbReference type="EMBL" id="DYXE01000067">
    <property type="protein sequence ID" value="HJH50109.1"/>
    <property type="molecule type" value="Genomic_DNA"/>
</dbReference>
<reference evidence="1" key="2">
    <citation type="submission" date="2021-09" db="EMBL/GenBank/DDBJ databases">
        <authorList>
            <person name="Gilroy R."/>
        </authorList>
    </citation>
    <scope>NUCLEOTIDE SEQUENCE</scope>
    <source>
        <strain evidence="1">USAMLcec4-12693</strain>
    </source>
</reference>
<accession>A0A9D2VY60</accession>
<dbReference type="AlphaFoldDB" id="A0A9D2VY60"/>
<name>A0A9D2VY60_9FIRM</name>
<dbReference type="Proteomes" id="UP000813420">
    <property type="component" value="Unassembled WGS sequence"/>
</dbReference>
<comment type="caution">
    <text evidence="1">The sequence shown here is derived from an EMBL/GenBank/DDBJ whole genome shotgun (WGS) entry which is preliminary data.</text>
</comment>